<evidence type="ECO:0000313" key="3">
    <source>
        <dbReference type="Proteomes" id="UP000694918"/>
    </source>
</evidence>
<gene>
    <name evidence="4" type="primary">LOC105130664</name>
</gene>
<dbReference type="GO" id="GO:0009116">
    <property type="term" value="P:nucleoside metabolic process"/>
    <property type="evidence" value="ECO:0007669"/>
    <property type="project" value="InterPro"/>
</dbReference>
<organism evidence="3 4">
    <name type="scientific">Populus euphratica</name>
    <name type="common">Euphrates poplar</name>
    <dbReference type="NCBI Taxonomy" id="75702"/>
    <lineage>
        <taxon>Eukaryota</taxon>
        <taxon>Viridiplantae</taxon>
        <taxon>Streptophyta</taxon>
        <taxon>Embryophyta</taxon>
        <taxon>Tracheophyta</taxon>
        <taxon>Spermatophyta</taxon>
        <taxon>Magnoliopsida</taxon>
        <taxon>eudicotyledons</taxon>
        <taxon>Gunneridae</taxon>
        <taxon>Pentapetalae</taxon>
        <taxon>rosids</taxon>
        <taxon>fabids</taxon>
        <taxon>Malpighiales</taxon>
        <taxon>Salicaceae</taxon>
        <taxon>Saliceae</taxon>
        <taxon>Populus</taxon>
    </lineage>
</organism>
<sequence>MNSLCTHSTMAARCFVVLVFVSFLVMSVSAIPSKRRRGSFSTIKQLNRKGPYIGLITVYSPEEEAFFRTGAFKPDAKHPFVDLSGRRYRVGKINGKKVVFVRCGVGITNAAAVTQQMLDLFDVTGIVHFGISGNVNDSMSIGDVTIPKQFAHTGLWNWLNPNGTMDPADVAYLEVGSYNVPEGDGVNLLGQIGYSTEQLFSVSREPNTAVSLWWMEVSQQWLQLARSLEGMELEKCVNSSLCLKEKPKLVVGLKGASSNIFLDNAAYRDFLFQTFEVSSSDMESSAVVMTCLSNGFPVIVIRGLSDLAGAESGDNAIHTFGSLAALNAAKAVLELINKLPGYNSPLLHYM</sequence>
<protein>
    <submittedName>
        <fullName evidence="4">Bark storage protein A-like isoform X2</fullName>
    </submittedName>
</protein>
<dbReference type="CDD" id="cd09008">
    <property type="entry name" value="MTAN"/>
    <property type="match status" value="1"/>
</dbReference>
<keyword evidence="3" id="KW-1185">Reference proteome</keyword>
<dbReference type="Proteomes" id="UP000694918">
    <property type="component" value="Unplaced"/>
</dbReference>
<dbReference type="AlphaFoldDB" id="A0AAJ6UKB4"/>
<accession>A0AAJ6UKB4</accession>
<evidence type="ECO:0000313" key="4">
    <source>
        <dbReference type="RefSeq" id="XP_011031567.1"/>
    </source>
</evidence>
<dbReference type="PANTHER" id="PTHR21234:SF30">
    <property type="entry name" value="PHOSPHORYLASE SUPERFAMILY PROTEIN"/>
    <property type="match status" value="1"/>
</dbReference>
<dbReference type="InterPro" id="IPR000845">
    <property type="entry name" value="Nucleoside_phosphorylase_d"/>
</dbReference>
<name>A0AAJ6UKB4_POPEU</name>
<dbReference type="RefSeq" id="XP_011031567.1">
    <property type="nucleotide sequence ID" value="XM_011033265.1"/>
</dbReference>
<evidence type="ECO:0000259" key="2">
    <source>
        <dbReference type="Pfam" id="PF01048"/>
    </source>
</evidence>
<evidence type="ECO:0000256" key="1">
    <source>
        <dbReference type="SAM" id="SignalP"/>
    </source>
</evidence>
<reference evidence="4" key="1">
    <citation type="submission" date="2025-08" db="UniProtKB">
        <authorList>
            <consortium name="RefSeq"/>
        </authorList>
    </citation>
    <scope>IDENTIFICATION</scope>
</reference>
<keyword evidence="1" id="KW-0732">Signal</keyword>
<dbReference type="Pfam" id="PF01048">
    <property type="entry name" value="PNP_UDP_1"/>
    <property type="match status" value="1"/>
</dbReference>
<dbReference type="GeneID" id="105130664"/>
<dbReference type="GO" id="GO:0003824">
    <property type="term" value="F:catalytic activity"/>
    <property type="evidence" value="ECO:0007669"/>
    <property type="project" value="InterPro"/>
</dbReference>
<feature type="signal peptide" evidence="1">
    <location>
        <begin position="1"/>
        <end position="30"/>
    </location>
</feature>
<feature type="domain" description="Nucleoside phosphorylase" evidence="2">
    <location>
        <begin position="56"/>
        <end position="336"/>
    </location>
</feature>
<dbReference type="PANTHER" id="PTHR21234">
    <property type="entry name" value="PURINE NUCLEOSIDE PHOSPHORYLASE"/>
    <property type="match status" value="1"/>
</dbReference>
<feature type="chain" id="PRO_5042580433" evidence="1">
    <location>
        <begin position="31"/>
        <end position="350"/>
    </location>
</feature>
<dbReference type="InterPro" id="IPR035994">
    <property type="entry name" value="Nucleoside_phosphorylase_sf"/>
</dbReference>
<dbReference type="SUPFAM" id="SSF53167">
    <property type="entry name" value="Purine and uridine phosphorylases"/>
    <property type="match status" value="1"/>
</dbReference>
<proteinExistence type="predicted"/>
<dbReference type="Gene3D" id="3.40.50.1580">
    <property type="entry name" value="Nucleoside phosphorylase domain"/>
    <property type="match status" value="1"/>
</dbReference>